<evidence type="ECO:0000259" key="11">
    <source>
        <dbReference type="PROSITE" id="PS51462"/>
    </source>
</evidence>
<dbReference type="GO" id="GO:0046872">
    <property type="term" value="F:metal ion binding"/>
    <property type="evidence" value="ECO:0007669"/>
    <property type="project" value="UniProtKB-KW"/>
</dbReference>
<comment type="cofactor">
    <cofactor evidence="2">
        <name>Zn(2+)</name>
        <dbReference type="ChEBI" id="CHEBI:29105"/>
    </cofactor>
</comment>
<dbReference type="InterPro" id="IPR015376">
    <property type="entry name" value="Znr_NADH_PPase"/>
</dbReference>
<organism evidence="12">
    <name type="scientific">freshwater metagenome</name>
    <dbReference type="NCBI Taxonomy" id="449393"/>
    <lineage>
        <taxon>unclassified sequences</taxon>
        <taxon>metagenomes</taxon>
        <taxon>ecological metagenomes</taxon>
    </lineage>
</organism>
<evidence type="ECO:0000256" key="9">
    <source>
        <dbReference type="ARBA" id="ARBA00023211"/>
    </source>
</evidence>
<keyword evidence="9" id="KW-0464">Manganese</keyword>
<feature type="domain" description="Nudix hydrolase" evidence="11">
    <location>
        <begin position="131"/>
        <end position="254"/>
    </location>
</feature>
<dbReference type="InterPro" id="IPR020084">
    <property type="entry name" value="NUDIX_hydrolase_CS"/>
</dbReference>
<dbReference type="PROSITE" id="PS00893">
    <property type="entry name" value="NUDIX_BOX"/>
    <property type="match status" value="1"/>
</dbReference>
<dbReference type="GO" id="GO:0006742">
    <property type="term" value="P:NADP+ catabolic process"/>
    <property type="evidence" value="ECO:0007669"/>
    <property type="project" value="TreeGrafter"/>
</dbReference>
<dbReference type="GO" id="GO:0019677">
    <property type="term" value="P:NAD+ catabolic process"/>
    <property type="evidence" value="ECO:0007669"/>
    <property type="project" value="TreeGrafter"/>
</dbReference>
<dbReference type="Gene3D" id="3.90.79.20">
    <property type="match status" value="1"/>
</dbReference>
<dbReference type="AlphaFoldDB" id="A0A6J6ULP0"/>
<dbReference type="SUPFAM" id="SSF55811">
    <property type="entry name" value="Nudix"/>
    <property type="match status" value="2"/>
</dbReference>
<evidence type="ECO:0000256" key="10">
    <source>
        <dbReference type="ARBA" id="ARBA00023679"/>
    </source>
</evidence>
<protein>
    <recommendedName>
        <fullName evidence="4">NAD(+) diphosphatase</fullName>
        <ecNumber evidence="4">3.6.1.22</ecNumber>
    </recommendedName>
</protein>
<dbReference type="PRINTS" id="PR00502">
    <property type="entry name" value="NUDIXFAMILY"/>
</dbReference>
<evidence type="ECO:0000313" key="12">
    <source>
        <dbReference type="EMBL" id="CAB4759613.1"/>
    </source>
</evidence>
<comment type="cofactor">
    <cofactor evidence="1">
        <name>Mg(2+)</name>
        <dbReference type="ChEBI" id="CHEBI:18420"/>
    </cofactor>
</comment>
<dbReference type="PANTHER" id="PTHR42904:SF6">
    <property type="entry name" value="NAD-CAPPED RNA HYDROLASE NUDT12"/>
    <property type="match status" value="1"/>
</dbReference>
<comment type="similarity">
    <text evidence="3">Belongs to the Nudix hydrolase family. NudC subfamily.</text>
</comment>
<dbReference type="GO" id="GO:0005829">
    <property type="term" value="C:cytosol"/>
    <property type="evidence" value="ECO:0007669"/>
    <property type="project" value="TreeGrafter"/>
</dbReference>
<keyword evidence="5" id="KW-0479">Metal-binding</keyword>
<evidence type="ECO:0000256" key="3">
    <source>
        <dbReference type="ARBA" id="ARBA00009595"/>
    </source>
</evidence>
<evidence type="ECO:0000256" key="1">
    <source>
        <dbReference type="ARBA" id="ARBA00001946"/>
    </source>
</evidence>
<dbReference type="EMBL" id="CAEZYR010000100">
    <property type="protein sequence ID" value="CAB4759613.1"/>
    <property type="molecule type" value="Genomic_DNA"/>
</dbReference>
<accession>A0A6J6ULP0</accession>
<name>A0A6J6ULP0_9ZZZZ</name>
<evidence type="ECO:0000256" key="4">
    <source>
        <dbReference type="ARBA" id="ARBA00012381"/>
    </source>
</evidence>
<dbReference type="CDD" id="cd03429">
    <property type="entry name" value="NUDIX_NADH_pyrophosphatase_Nudt13"/>
    <property type="match status" value="1"/>
</dbReference>
<proteinExistence type="inferred from homology"/>
<evidence type="ECO:0000256" key="7">
    <source>
        <dbReference type="ARBA" id="ARBA00022842"/>
    </source>
</evidence>
<keyword evidence="6" id="KW-0378">Hydrolase</keyword>
<dbReference type="NCBIfam" id="NF001299">
    <property type="entry name" value="PRK00241.1"/>
    <property type="match status" value="1"/>
</dbReference>
<keyword evidence="8" id="KW-0520">NAD</keyword>
<dbReference type="Pfam" id="PF00293">
    <property type="entry name" value="NUDIX"/>
    <property type="match status" value="1"/>
</dbReference>
<dbReference type="PANTHER" id="PTHR42904">
    <property type="entry name" value="NUDIX HYDROLASE, NUDC SUBFAMILY"/>
    <property type="match status" value="1"/>
</dbReference>
<evidence type="ECO:0000256" key="6">
    <source>
        <dbReference type="ARBA" id="ARBA00022801"/>
    </source>
</evidence>
<dbReference type="HAMAP" id="MF_00297">
    <property type="entry name" value="Nudix_NudC"/>
    <property type="match status" value="1"/>
</dbReference>
<dbReference type="InterPro" id="IPR049734">
    <property type="entry name" value="NudC-like_C"/>
</dbReference>
<dbReference type="Gene3D" id="3.90.79.10">
    <property type="entry name" value="Nucleoside Triphosphate Pyrophosphohydrolase"/>
    <property type="match status" value="1"/>
</dbReference>
<keyword evidence="7" id="KW-0460">Magnesium</keyword>
<evidence type="ECO:0000256" key="2">
    <source>
        <dbReference type="ARBA" id="ARBA00001947"/>
    </source>
</evidence>
<comment type="catalytic activity">
    <reaction evidence="10">
        <text>a 5'-end NAD(+)-phospho-ribonucleoside in mRNA + H2O = a 5'-end phospho-adenosine-phospho-ribonucleoside in mRNA + beta-nicotinamide D-ribonucleotide + 2 H(+)</text>
        <dbReference type="Rhea" id="RHEA:60876"/>
        <dbReference type="Rhea" id="RHEA-COMP:15698"/>
        <dbReference type="Rhea" id="RHEA-COMP:15719"/>
        <dbReference type="ChEBI" id="CHEBI:14649"/>
        <dbReference type="ChEBI" id="CHEBI:15377"/>
        <dbReference type="ChEBI" id="CHEBI:15378"/>
        <dbReference type="ChEBI" id="CHEBI:144029"/>
        <dbReference type="ChEBI" id="CHEBI:144051"/>
    </reaction>
    <physiologicalReaction direction="left-to-right" evidence="10">
        <dbReference type="Rhea" id="RHEA:60877"/>
    </physiologicalReaction>
</comment>
<dbReference type="EC" id="3.6.1.22" evidence="4"/>
<dbReference type="GO" id="GO:0000210">
    <property type="term" value="F:NAD+ diphosphatase activity"/>
    <property type="evidence" value="ECO:0007669"/>
    <property type="project" value="InterPro"/>
</dbReference>
<dbReference type="InterPro" id="IPR015375">
    <property type="entry name" value="NADH_PPase-like_N"/>
</dbReference>
<evidence type="ECO:0000256" key="5">
    <source>
        <dbReference type="ARBA" id="ARBA00022723"/>
    </source>
</evidence>
<dbReference type="InterPro" id="IPR000086">
    <property type="entry name" value="NUDIX_hydrolase_dom"/>
</dbReference>
<dbReference type="Pfam" id="PF09296">
    <property type="entry name" value="NUDIX-like"/>
    <property type="match status" value="1"/>
</dbReference>
<dbReference type="InterPro" id="IPR050241">
    <property type="entry name" value="NAD-cap_RNA_hydrolase_NudC"/>
</dbReference>
<dbReference type="InterPro" id="IPR015797">
    <property type="entry name" value="NUDIX_hydrolase-like_dom_sf"/>
</dbReference>
<gene>
    <name evidence="12" type="ORF">UFOPK2754_02319</name>
</gene>
<dbReference type="PROSITE" id="PS51462">
    <property type="entry name" value="NUDIX"/>
    <property type="match status" value="1"/>
</dbReference>
<dbReference type="InterPro" id="IPR022925">
    <property type="entry name" value="RNA_Hydrolase_NudC"/>
</dbReference>
<dbReference type="Pfam" id="PF09297">
    <property type="entry name" value="Zn_ribbon_NUD"/>
    <property type="match status" value="1"/>
</dbReference>
<dbReference type="InterPro" id="IPR020476">
    <property type="entry name" value="Nudix_hydrolase"/>
</dbReference>
<dbReference type="GO" id="GO:0035529">
    <property type="term" value="F:NADH pyrophosphatase activity"/>
    <property type="evidence" value="ECO:0007669"/>
    <property type="project" value="TreeGrafter"/>
</dbReference>
<reference evidence="12" key="1">
    <citation type="submission" date="2020-05" db="EMBL/GenBank/DDBJ databases">
        <authorList>
            <person name="Chiriac C."/>
            <person name="Salcher M."/>
            <person name="Ghai R."/>
            <person name="Kavagutti S V."/>
        </authorList>
    </citation>
    <scope>NUCLEOTIDE SEQUENCE</scope>
</reference>
<evidence type="ECO:0000256" key="8">
    <source>
        <dbReference type="ARBA" id="ARBA00023027"/>
    </source>
</evidence>
<sequence length="263" mass="29088">MSERWMIVRNGDVLVATGGAEGELAMFPSRDVLDAFAEWETEHEIGPAGEPSVWTVGVSSDAVEPDGFMFVPLRALHPIVHAGDWPLAGRAVQIVEWSRTHRFCGRCGTPTELARGERAMRCPACGLLSFPRLSPAVIMVVHRGDEMLLAHGRAFPSPMYSALAGFVEPGESLEEAVRREVREEVGVEVGDLRYFGSQPWPFPNSLMLGFYAQWESGEIVIDPSEIVDAKWFHVDELPPFPGSMSIASQLINGYIRIRRPTGR</sequence>